<organism evidence="2 3">
    <name type="scientific">Pristionchus fissidentatus</name>
    <dbReference type="NCBI Taxonomy" id="1538716"/>
    <lineage>
        <taxon>Eukaryota</taxon>
        <taxon>Metazoa</taxon>
        <taxon>Ecdysozoa</taxon>
        <taxon>Nematoda</taxon>
        <taxon>Chromadorea</taxon>
        <taxon>Rhabditida</taxon>
        <taxon>Rhabditina</taxon>
        <taxon>Diplogasteromorpha</taxon>
        <taxon>Diplogasteroidea</taxon>
        <taxon>Neodiplogasteridae</taxon>
        <taxon>Pristionchus</taxon>
    </lineage>
</organism>
<keyword evidence="1" id="KW-0472">Membrane</keyword>
<feature type="transmembrane region" description="Helical" evidence="1">
    <location>
        <begin position="38"/>
        <end position="63"/>
    </location>
</feature>
<keyword evidence="1" id="KW-0812">Transmembrane</keyword>
<dbReference type="Pfam" id="PF10318">
    <property type="entry name" value="7TM_GPCR_Srh"/>
    <property type="match status" value="1"/>
</dbReference>
<gene>
    <name evidence="2" type="ORF">PFISCL1PPCAC_14245</name>
</gene>
<sequence>QFSFQTVYAFFSLITWHPIVILILIFKPGPLSKDIRIGYIINQACLMLNEWFFSLLFKITILMPYPALHCGGPLCTLGMNQQVVTFIMAWFVTIPVPPFVFLLLSMHQKMVLNTASRFRYTKRTQFGMMAALITIMSLNAVGFGVFGVRATNSAEIMRRPELSWLVDRQGVLLLFGDVGDAGMFKYECYFLLVTISIVFPVVAFFSVHATYTIQLSKGITTNRTVLLVNRTMSVILIQLTSIFISYNIPISLLGMTIIFDMPESALGVMRPLLTVSQHVN</sequence>
<evidence type="ECO:0008006" key="4">
    <source>
        <dbReference type="Google" id="ProtNLM"/>
    </source>
</evidence>
<dbReference type="Proteomes" id="UP001432322">
    <property type="component" value="Unassembled WGS sequence"/>
</dbReference>
<dbReference type="EMBL" id="BTSY01000004">
    <property type="protein sequence ID" value="GMT22948.1"/>
    <property type="molecule type" value="Genomic_DNA"/>
</dbReference>
<dbReference type="InterPro" id="IPR019422">
    <property type="entry name" value="7TM_GPCR_serpentine_rcpt_Srh"/>
</dbReference>
<proteinExistence type="predicted"/>
<feature type="transmembrane region" description="Helical" evidence="1">
    <location>
        <begin position="234"/>
        <end position="259"/>
    </location>
</feature>
<name>A0AAV5VXG9_9BILA</name>
<evidence type="ECO:0000313" key="2">
    <source>
        <dbReference type="EMBL" id="GMT22948.1"/>
    </source>
</evidence>
<dbReference type="PANTHER" id="PTHR45830">
    <property type="entry name" value="SERPENTINE RECEPTOR, CLASS I"/>
    <property type="match status" value="1"/>
</dbReference>
<feature type="transmembrane region" description="Helical" evidence="1">
    <location>
        <begin position="6"/>
        <end position="26"/>
    </location>
</feature>
<evidence type="ECO:0000256" key="1">
    <source>
        <dbReference type="SAM" id="Phobius"/>
    </source>
</evidence>
<feature type="non-terminal residue" evidence="2">
    <location>
        <position position="1"/>
    </location>
</feature>
<feature type="transmembrane region" description="Helical" evidence="1">
    <location>
        <begin position="83"/>
        <end position="105"/>
    </location>
</feature>
<reference evidence="2" key="1">
    <citation type="submission" date="2023-10" db="EMBL/GenBank/DDBJ databases">
        <title>Genome assembly of Pristionchus species.</title>
        <authorList>
            <person name="Yoshida K."/>
            <person name="Sommer R.J."/>
        </authorList>
    </citation>
    <scope>NUCLEOTIDE SEQUENCE</scope>
    <source>
        <strain evidence="2">RS5133</strain>
    </source>
</reference>
<protein>
    <recommendedName>
        <fullName evidence="4">G protein-coupled receptor</fullName>
    </recommendedName>
</protein>
<accession>A0AAV5VXG9</accession>
<dbReference type="AlphaFoldDB" id="A0AAV5VXG9"/>
<evidence type="ECO:0000313" key="3">
    <source>
        <dbReference type="Proteomes" id="UP001432322"/>
    </source>
</evidence>
<dbReference type="PANTHER" id="PTHR45830:SF15">
    <property type="entry name" value="SERPENTINE RECEPTOR, CLASS I"/>
    <property type="match status" value="1"/>
</dbReference>
<feature type="non-terminal residue" evidence="2">
    <location>
        <position position="280"/>
    </location>
</feature>
<comment type="caution">
    <text evidence="2">The sequence shown here is derived from an EMBL/GenBank/DDBJ whole genome shotgun (WGS) entry which is preliminary data.</text>
</comment>
<feature type="transmembrane region" description="Helical" evidence="1">
    <location>
        <begin position="189"/>
        <end position="213"/>
    </location>
</feature>
<keyword evidence="3" id="KW-1185">Reference proteome</keyword>
<keyword evidence="1" id="KW-1133">Transmembrane helix</keyword>
<feature type="transmembrane region" description="Helical" evidence="1">
    <location>
        <begin position="126"/>
        <end position="148"/>
    </location>
</feature>